<keyword evidence="2 10" id="KW-0963">Cytoplasm</keyword>
<comment type="catalytic activity">
    <reaction evidence="1 10">
        <text>Hydrolysis of terminal non-reducing N-acetyl-D-hexosamine residues in N-acetyl-beta-D-hexosaminides.</text>
        <dbReference type="EC" id="3.2.1.52"/>
    </reaction>
</comment>
<evidence type="ECO:0000256" key="6">
    <source>
        <dbReference type="ARBA" id="ARBA00022984"/>
    </source>
</evidence>
<dbReference type="EC" id="3.2.1.52" evidence="10"/>
<dbReference type="GO" id="GO:0009254">
    <property type="term" value="P:peptidoglycan turnover"/>
    <property type="evidence" value="ECO:0007669"/>
    <property type="project" value="UniProtKB-UniRule"/>
</dbReference>
<feature type="binding site" evidence="10">
    <location>
        <position position="136"/>
    </location>
    <ligand>
        <name>substrate</name>
    </ligand>
</feature>
<dbReference type="PANTHER" id="PTHR30480:SF13">
    <property type="entry name" value="BETA-HEXOSAMINIDASE"/>
    <property type="match status" value="1"/>
</dbReference>
<evidence type="ECO:0000256" key="9">
    <source>
        <dbReference type="ARBA" id="ARBA00023316"/>
    </source>
</evidence>
<feature type="site" description="Important for catalytic activity" evidence="10">
    <location>
        <position position="177"/>
    </location>
</feature>
<dbReference type="InterPro" id="IPR001764">
    <property type="entry name" value="Glyco_hydro_3_N"/>
</dbReference>
<feature type="domain" description="Glycoside hydrolase family 3 N-terminal" evidence="11">
    <location>
        <begin position="12"/>
        <end position="291"/>
    </location>
</feature>
<dbReference type="GO" id="GO:0005737">
    <property type="term" value="C:cytoplasm"/>
    <property type="evidence" value="ECO:0007669"/>
    <property type="project" value="UniProtKB-SubCell"/>
</dbReference>
<dbReference type="Proteomes" id="UP000226429">
    <property type="component" value="Unassembled WGS sequence"/>
</dbReference>
<evidence type="ECO:0000256" key="7">
    <source>
        <dbReference type="ARBA" id="ARBA00023295"/>
    </source>
</evidence>
<gene>
    <name evidence="10" type="primary">nagZ</name>
    <name evidence="12" type="ORF">CFE62_004685</name>
</gene>
<dbReference type="GO" id="GO:0004563">
    <property type="term" value="F:beta-N-acetylhexosaminidase activity"/>
    <property type="evidence" value="ECO:0007669"/>
    <property type="project" value="UniProtKB-UniRule"/>
</dbReference>
<name>A0A370CHG4_9COXI</name>
<dbReference type="GO" id="GO:0005975">
    <property type="term" value="P:carbohydrate metabolic process"/>
    <property type="evidence" value="ECO:0007669"/>
    <property type="project" value="InterPro"/>
</dbReference>
<evidence type="ECO:0000256" key="5">
    <source>
        <dbReference type="ARBA" id="ARBA00022960"/>
    </source>
</evidence>
<feature type="binding site" evidence="10">
    <location>
        <begin position="166"/>
        <end position="167"/>
    </location>
    <ligand>
        <name>substrate</name>
    </ligand>
</feature>
<keyword evidence="8 10" id="KW-0131">Cell cycle</keyword>
<dbReference type="InterPro" id="IPR022956">
    <property type="entry name" value="Beta_hexosaminidase_bac"/>
</dbReference>
<keyword evidence="7 10" id="KW-0326">Glycosidase</keyword>
<keyword evidence="4 10" id="KW-0378">Hydrolase</keyword>
<dbReference type="AlphaFoldDB" id="A0A370CHG4"/>
<dbReference type="GO" id="GO:0008360">
    <property type="term" value="P:regulation of cell shape"/>
    <property type="evidence" value="ECO:0007669"/>
    <property type="project" value="UniProtKB-KW"/>
</dbReference>
<dbReference type="PANTHER" id="PTHR30480">
    <property type="entry name" value="BETA-HEXOSAMINIDASE-RELATED"/>
    <property type="match status" value="1"/>
</dbReference>
<sequence length="341" mass="37727">MGPLLLDLTGIELTSEEREILKHPQVGGVIFFKRNYESPEQLKRLIAQIHTHSKQRLLLTVDQEGGRVQRFQSGLTPLPALGIIGQRYTENPTLAIHLAKTHGWLMASELLAIGIDLSFAPVLDLNNNLNQVIGLRALHSDPSIVTQLGRAVIEGMNCAGMCTVGKHFPGHGSVTADTHTHFTVDDRDYKTIEASDLIPFAQLSAYLDGMMASHIVYKQVDPLPSGFSSYWLQSILRKQLNFAGAIFTDDLSMKAVQTMGTISERIKLALQAGCDGLLVCNCRQDAILALENLERSPHVIKLYTVGRLQKLFPRRTLTLSALQQTDTWRSAVNLLTPLLDN</sequence>
<keyword evidence="5 10" id="KW-0133">Cell shape</keyword>
<dbReference type="GO" id="GO:0051301">
    <property type="term" value="P:cell division"/>
    <property type="evidence" value="ECO:0007669"/>
    <property type="project" value="UniProtKB-KW"/>
</dbReference>
<comment type="function">
    <text evidence="10">Plays a role in peptidoglycan recycling by cleaving the terminal beta-1,4-linked N-acetylglucosamine (GlcNAc) from peptide-linked peptidoglycan fragments, giving rise to free GlcNAc, anhydro-N-acetylmuramic acid and anhydro-N-acetylmuramic acid-linked peptides.</text>
</comment>
<evidence type="ECO:0000256" key="10">
    <source>
        <dbReference type="HAMAP-Rule" id="MF_00364"/>
    </source>
</evidence>
<keyword evidence="6 10" id="KW-0573">Peptidoglycan synthesis</keyword>
<feature type="active site" description="Nucleophile" evidence="10">
    <location>
        <position position="249"/>
    </location>
</feature>
<dbReference type="GO" id="GO:0009252">
    <property type="term" value="P:peptidoglycan biosynthetic process"/>
    <property type="evidence" value="ECO:0007669"/>
    <property type="project" value="UniProtKB-KW"/>
</dbReference>
<evidence type="ECO:0000256" key="1">
    <source>
        <dbReference type="ARBA" id="ARBA00001231"/>
    </source>
</evidence>
<dbReference type="InterPro" id="IPR017853">
    <property type="entry name" value="GH"/>
</dbReference>
<reference evidence="12 13" key="1">
    <citation type="journal article" date="2017" name="Int. J. Syst. Evol. Microbiol.">
        <title>Aquarickettsiella crustaci n. gen. n. sp. (Gammaproteobacteria: Legionellales: Coxiellaceae); a bacterial pathogen of the freshwater crustacean: Gammarus fossarum (Malacostraca: Amphipoda).</title>
        <authorList>
            <person name="Bojko J."/>
            <person name="Dunn A.M."/>
            <person name="Stebbing P.D."/>
            <person name="Van Aerle R."/>
            <person name="Bacela-Spychalska K."/>
            <person name="Bean T.P."/>
            <person name="Stentiford G.D."/>
        </authorList>
    </citation>
    <scope>NUCLEOTIDE SEQUENCE [LARGE SCALE GENOMIC DNA]</scope>
    <source>
        <strain evidence="12">RA15029</strain>
    </source>
</reference>
<evidence type="ECO:0000256" key="3">
    <source>
        <dbReference type="ARBA" id="ARBA00022618"/>
    </source>
</evidence>
<keyword evidence="3 10" id="KW-0132">Cell division</keyword>
<dbReference type="GO" id="GO:0071555">
    <property type="term" value="P:cell wall organization"/>
    <property type="evidence" value="ECO:0007669"/>
    <property type="project" value="UniProtKB-KW"/>
</dbReference>
<dbReference type="HAMAP" id="MF_00364">
    <property type="entry name" value="NagZ"/>
    <property type="match status" value="1"/>
</dbReference>
<keyword evidence="13" id="KW-1185">Reference proteome</keyword>
<evidence type="ECO:0000259" key="11">
    <source>
        <dbReference type="Pfam" id="PF00933"/>
    </source>
</evidence>
<reference evidence="12 13" key="2">
    <citation type="journal article" date="2018" name="J. Invertebr. Pathol.">
        <title>'Candidatus Aquirickettsiella gammari' (Gammaproteobacteria: Legionellales: Coxiellaceae): A bacterial pathogen of the freshwater crustacean Gammarus fossarum (Malacostraca: Amphipoda).</title>
        <authorList>
            <person name="Bojko J."/>
            <person name="Dunn A.M."/>
            <person name="Stebbing P.D."/>
            <person name="van Aerle R."/>
            <person name="Bacela-Spychalska K."/>
            <person name="Bean T.P."/>
            <person name="Urrutia A."/>
            <person name="Stentiford G.D."/>
        </authorList>
    </citation>
    <scope>NUCLEOTIDE SEQUENCE [LARGE SCALE GENOMIC DNA]</scope>
    <source>
        <strain evidence="12">RA15029</strain>
    </source>
</reference>
<keyword evidence="9 10" id="KW-0961">Cell wall biogenesis/degradation</keyword>
<accession>A0A370CHG4</accession>
<evidence type="ECO:0000256" key="2">
    <source>
        <dbReference type="ARBA" id="ARBA00022490"/>
    </source>
</evidence>
<dbReference type="EMBL" id="NMOS02000012">
    <property type="protein sequence ID" value="RDH40233.1"/>
    <property type="molecule type" value="Genomic_DNA"/>
</dbReference>
<comment type="subcellular location">
    <subcellularLocation>
        <location evidence="10">Cytoplasm</location>
    </subcellularLocation>
</comment>
<feature type="active site" description="Proton donor/acceptor" evidence="10">
    <location>
        <position position="179"/>
    </location>
</feature>
<proteinExistence type="inferred from homology"/>
<comment type="similarity">
    <text evidence="10">Belongs to the glycosyl hydrolase 3 family. NagZ subfamily.</text>
</comment>
<dbReference type="InterPro" id="IPR050226">
    <property type="entry name" value="NagZ_Beta-hexosaminidase"/>
</dbReference>
<feature type="binding site" evidence="10">
    <location>
        <position position="62"/>
    </location>
    <ligand>
        <name>substrate</name>
    </ligand>
</feature>
<dbReference type="InterPro" id="IPR036962">
    <property type="entry name" value="Glyco_hydro_3_N_sf"/>
</dbReference>
<comment type="pathway">
    <text evidence="10">Cell wall biogenesis; peptidoglycan recycling.</text>
</comment>
<evidence type="ECO:0000313" key="12">
    <source>
        <dbReference type="EMBL" id="RDH40233.1"/>
    </source>
</evidence>
<dbReference type="Pfam" id="PF00933">
    <property type="entry name" value="Glyco_hydro_3"/>
    <property type="match status" value="1"/>
</dbReference>
<comment type="caution">
    <text evidence="12">The sequence shown here is derived from an EMBL/GenBank/DDBJ whole genome shotgun (WGS) entry which is preliminary data.</text>
</comment>
<evidence type="ECO:0000256" key="8">
    <source>
        <dbReference type="ARBA" id="ARBA00023306"/>
    </source>
</evidence>
<dbReference type="NCBIfam" id="NF003740">
    <property type="entry name" value="PRK05337.1"/>
    <property type="match status" value="1"/>
</dbReference>
<evidence type="ECO:0000256" key="4">
    <source>
        <dbReference type="ARBA" id="ARBA00022801"/>
    </source>
</evidence>
<feature type="binding site" evidence="10">
    <location>
        <position position="70"/>
    </location>
    <ligand>
        <name>substrate</name>
    </ligand>
</feature>
<dbReference type="UniPathway" id="UPA00544"/>
<organism evidence="12 13">
    <name type="scientific">Candidatus Aquirickettsiella gammari</name>
    <dbReference type="NCBI Taxonomy" id="2016198"/>
    <lineage>
        <taxon>Bacteria</taxon>
        <taxon>Pseudomonadati</taxon>
        <taxon>Pseudomonadota</taxon>
        <taxon>Gammaproteobacteria</taxon>
        <taxon>Legionellales</taxon>
        <taxon>Coxiellaceae</taxon>
        <taxon>Candidatus Aquirickettsiella</taxon>
    </lineage>
</organism>
<dbReference type="SUPFAM" id="SSF51445">
    <property type="entry name" value="(Trans)glycosidases"/>
    <property type="match status" value="1"/>
</dbReference>
<dbReference type="Gene3D" id="3.20.20.300">
    <property type="entry name" value="Glycoside hydrolase, family 3, N-terminal domain"/>
    <property type="match status" value="1"/>
</dbReference>
<protein>
    <recommendedName>
        <fullName evidence="10">Beta-hexosaminidase</fullName>
        <ecNumber evidence="10">3.2.1.52</ecNumber>
    </recommendedName>
    <alternativeName>
        <fullName evidence="10">Beta-N-acetylhexosaminidase</fullName>
    </alternativeName>
    <alternativeName>
        <fullName evidence="10">N-acetyl-beta-glucosaminidase</fullName>
    </alternativeName>
</protein>
<evidence type="ECO:0000313" key="13">
    <source>
        <dbReference type="Proteomes" id="UP000226429"/>
    </source>
</evidence>